<feature type="active site" description="Proton acceptor" evidence="8">
    <location>
        <position position="234"/>
    </location>
</feature>
<evidence type="ECO:0000256" key="10">
    <source>
        <dbReference type="RuleBase" id="RU364073"/>
    </source>
</evidence>
<evidence type="ECO:0000256" key="9">
    <source>
        <dbReference type="RuleBase" id="RU003733"/>
    </source>
</evidence>
<evidence type="ECO:0000256" key="7">
    <source>
        <dbReference type="ARBA" id="ARBA00023277"/>
    </source>
</evidence>
<proteinExistence type="inferred from homology"/>
<evidence type="ECO:0000256" key="3">
    <source>
        <dbReference type="ARBA" id="ARBA00022679"/>
    </source>
</evidence>
<dbReference type="GO" id="GO:0004856">
    <property type="term" value="F:D-xylulokinase activity"/>
    <property type="evidence" value="ECO:0007669"/>
    <property type="project" value="UniProtKB-UniRule"/>
</dbReference>
<dbReference type="Pfam" id="PF00370">
    <property type="entry name" value="FGGY_N"/>
    <property type="match status" value="1"/>
</dbReference>
<evidence type="ECO:0000256" key="4">
    <source>
        <dbReference type="ARBA" id="ARBA00022741"/>
    </source>
</evidence>
<evidence type="ECO:0000256" key="1">
    <source>
        <dbReference type="ARBA" id="ARBA00009156"/>
    </source>
</evidence>
<keyword evidence="5 8" id="KW-0418">Kinase</keyword>
<sequence length="486" mass="50389">MYLGIDLGTSGIKAMLIDDGFNVVATAHESLSVSRPHPGWSEQDPADWIAACSKVIAEIRRAKPEAWAKLQAIGLSGHMHGATLLDSADQVLRPCILWNDGRSGAQCETLDKRADFRGIGGNLVMAGFTAPKLLWVAENEPEIFARVAKVLLPKDYLRLWLTGGHVAEMSDAAGTLWLDVAKRDWSDELLAATGLDRSHMPSLVEGSDVSGQLRAELAGEWGVGQVAVAGGGGDNAATACGMGVIQPGVGFLSLGTSGVLFASTASYAPNTGDAVHTFCHALPETWHQMGVILSATDSLAWLSEITGKSAPELAALVADPVTAVSDVAFLPYLSGERTPLNDPGATGAFVGLRRANGLADLAQAAMEGVALAFADCANALRKAGTPVEAAFAVGGGARSESWLKIIASATGVTLLVPEDGDFGAAFGAAKLAVACKTGDVSAATFGTPRVSKEIAPDAALAGAYAEKLVLQREAYMALRELDRAEA</sequence>
<keyword evidence="3 8" id="KW-0808">Transferase</keyword>
<keyword evidence="14" id="KW-1185">Reference proteome</keyword>
<feature type="binding site" evidence="8">
    <location>
        <begin position="79"/>
        <end position="80"/>
    </location>
    <ligand>
        <name>substrate</name>
    </ligand>
</feature>
<dbReference type="Gene3D" id="3.30.420.40">
    <property type="match status" value="2"/>
</dbReference>
<dbReference type="InterPro" id="IPR006000">
    <property type="entry name" value="Xylulokinase"/>
</dbReference>
<organism evidence="13 14">
    <name type="scientific">Paracoccus caeni</name>
    <dbReference type="NCBI Taxonomy" id="657651"/>
    <lineage>
        <taxon>Bacteria</taxon>
        <taxon>Pseudomonadati</taxon>
        <taxon>Pseudomonadota</taxon>
        <taxon>Alphaproteobacteria</taxon>
        <taxon>Rhodobacterales</taxon>
        <taxon>Paracoccaceae</taxon>
        <taxon>Paracoccus</taxon>
    </lineage>
</organism>
<dbReference type="PROSITE" id="PS00933">
    <property type="entry name" value="FGGY_KINASES_1"/>
    <property type="match status" value="1"/>
</dbReference>
<evidence type="ECO:0000256" key="6">
    <source>
        <dbReference type="ARBA" id="ARBA00022840"/>
    </source>
</evidence>
<comment type="function">
    <text evidence="8">Catalyzes the phosphorylation of D-xylulose to D-xylulose 5-phosphate.</text>
</comment>
<dbReference type="CDD" id="cd07808">
    <property type="entry name" value="ASKHA_NBD_FGGY_EcXK-like"/>
    <property type="match status" value="1"/>
</dbReference>
<dbReference type="PIRSF" id="PIRSF000538">
    <property type="entry name" value="GlpK"/>
    <property type="match status" value="1"/>
</dbReference>
<dbReference type="GO" id="GO:0042732">
    <property type="term" value="P:D-xylose metabolic process"/>
    <property type="evidence" value="ECO:0007669"/>
    <property type="project" value="UniProtKB-KW"/>
</dbReference>
<dbReference type="InterPro" id="IPR050406">
    <property type="entry name" value="FGGY_Carb_Kinase"/>
</dbReference>
<dbReference type="InterPro" id="IPR043129">
    <property type="entry name" value="ATPase_NBD"/>
</dbReference>
<dbReference type="PROSITE" id="PS00445">
    <property type="entry name" value="FGGY_KINASES_2"/>
    <property type="match status" value="1"/>
</dbReference>
<keyword evidence="4 8" id="KW-0547">Nucleotide-binding</keyword>
<comment type="caution">
    <text evidence="13">The sequence shown here is derived from an EMBL/GenBank/DDBJ whole genome shotgun (WGS) entry which is preliminary data.</text>
</comment>
<feature type="site" description="Important for activity" evidence="8">
    <location>
        <position position="6"/>
    </location>
</feature>
<gene>
    <name evidence="8 10 13" type="primary">xylB</name>
    <name evidence="13" type="ORF">JJJ17_05565</name>
</gene>
<dbReference type="PANTHER" id="PTHR43095:SF6">
    <property type="entry name" value="XYLULOSE KINASE"/>
    <property type="match status" value="1"/>
</dbReference>
<dbReference type="EC" id="2.7.1.17" evidence="8 10"/>
<accession>A0A934SAJ5</accession>
<keyword evidence="7 8" id="KW-0119">Carbohydrate metabolism</keyword>
<comment type="catalytic activity">
    <reaction evidence="8 10">
        <text>D-xylulose + ATP = D-xylulose 5-phosphate + ADP + H(+)</text>
        <dbReference type="Rhea" id="RHEA:10964"/>
        <dbReference type="ChEBI" id="CHEBI:15378"/>
        <dbReference type="ChEBI" id="CHEBI:17140"/>
        <dbReference type="ChEBI" id="CHEBI:30616"/>
        <dbReference type="ChEBI" id="CHEBI:57737"/>
        <dbReference type="ChEBI" id="CHEBI:456216"/>
        <dbReference type="EC" id="2.7.1.17"/>
    </reaction>
</comment>
<keyword evidence="6 8" id="KW-0067">ATP-binding</keyword>
<dbReference type="AlphaFoldDB" id="A0A934SAJ5"/>
<dbReference type="InterPro" id="IPR018484">
    <property type="entry name" value="FGGY_N"/>
</dbReference>
<feature type="domain" description="Carbohydrate kinase FGGY C-terminal" evidence="12">
    <location>
        <begin position="252"/>
        <end position="433"/>
    </location>
</feature>
<keyword evidence="2 8" id="KW-0859">Xylose metabolism</keyword>
<dbReference type="InterPro" id="IPR000577">
    <property type="entry name" value="Carb_kinase_FGGY"/>
</dbReference>
<dbReference type="PANTHER" id="PTHR43095">
    <property type="entry name" value="SUGAR KINASE"/>
    <property type="match status" value="1"/>
</dbReference>
<evidence type="ECO:0000256" key="5">
    <source>
        <dbReference type="ARBA" id="ARBA00022777"/>
    </source>
</evidence>
<dbReference type="InterPro" id="IPR018485">
    <property type="entry name" value="FGGY_C"/>
</dbReference>
<dbReference type="GO" id="GO:0005524">
    <property type="term" value="F:ATP binding"/>
    <property type="evidence" value="ECO:0007669"/>
    <property type="project" value="UniProtKB-UniRule"/>
</dbReference>
<evidence type="ECO:0000256" key="8">
    <source>
        <dbReference type="HAMAP-Rule" id="MF_02220"/>
    </source>
</evidence>
<dbReference type="NCBIfam" id="TIGR01312">
    <property type="entry name" value="XylB"/>
    <property type="match status" value="1"/>
</dbReference>
<name>A0A934SAJ5_9RHOB</name>
<comment type="similarity">
    <text evidence="1 8 9">Belongs to the FGGY kinase family.</text>
</comment>
<dbReference type="SUPFAM" id="SSF53067">
    <property type="entry name" value="Actin-like ATPase domain"/>
    <property type="match status" value="2"/>
</dbReference>
<evidence type="ECO:0000259" key="12">
    <source>
        <dbReference type="Pfam" id="PF02782"/>
    </source>
</evidence>
<dbReference type="HAMAP" id="MF_02220">
    <property type="entry name" value="XylB"/>
    <property type="match status" value="1"/>
</dbReference>
<evidence type="ECO:0000256" key="2">
    <source>
        <dbReference type="ARBA" id="ARBA00022629"/>
    </source>
</evidence>
<protein>
    <recommendedName>
        <fullName evidence="8 10">Xylulose kinase</fullName>
        <shortName evidence="8 10">Xylulokinase</shortName>
        <ecNumber evidence="8 10">2.7.1.17</ecNumber>
    </recommendedName>
</protein>
<evidence type="ECO:0000313" key="14">
    <source>
        <dbReference type="Proteomes" id="UP000640485"/>
    </source>
</evidence>
<dbReference type="EMBL" id="JAEPRQ010000001">
    <property type="protein sequence ID" value="MBK4215390.1"/>
    <property type="molecule type" value="Genomic_DNA"/>
</dbReference>
<dbReference type="InterPro" id="IPR018483">
    <property type="entry name" value="Carb_kinase_FGGY_CS"/>
</dbReference>
<reference evidence="13" key="1">
    <citation type="submission" date="2021-01" db="EMBL/GenBank/DDBJ databases">
        <title>Paracoccus amoyensis sp. nov., isolated from the surface seawater along the coast of Xiamen Island, China.</title>
        <authorList>
            <person name="Lyu L."/>
        </authorList>
    </citation>
    <scope>NUCLEOTIDE SEQUENCE</scope>
    <source>
        <strain evidence="13">MJ17</strain>
    </source>
</reference>
<dbReference type="RefSeq" id="WP_200684349.1">
    <property type="nucleotide sequence ID" value="NZ_JAEPRQ010000001.1"/>
</dbReference>
<dbReference type="Proteomes" id="UP000640485">
    <property type="component" value="Unassembled WGS sequence"/>
</dbReference>
<dbReference type="Pfam" id="PF02782">
    <property type="entry name" value="FGGY_C"/>
    <property type="match status" value="1"/>
</dbReference>
<dbReference type="GO" id="GO:0005998">
    <property type="term" value="P:xylulose catabolic process"/>
    <property type="evidence" value="ECO:0007669"/>
    <property type="project" value="UniProtKB-UniRule"/>
</dbReference>
<evidence type="ECO:0000259" key="11">
    <source>
        <dbReference type="Pfam" id="PF00370"/>
    </source>
</evidence>
<evidence type="ECO:0000313" key="13">
    <source>
        <dbReference type="EMBL" id="MBK4215390.1"/>
    </source>
</evidence>
<feature type="domain" description="Carbohydrate kinase FGGY N-terminal" evidence="11">
    <location>
        <begin position="1"/>
        <end position="241"/>
    </location>
</feature>